<dbReference type="Proteomes" id="UP000589716">
    <property type="component" value="Unassembled WGS sequence"/>
</dbReference>
<dbReference type="EMBL" id="JACCKX010000001">
    <property type="protein sequence ID" value="NZA02116.1"/>
    <property type="molecule type" value="Genomic_DNA"/>
</dbReference>
<proteinExistence type="predicted"/>
<evidence type="ECO:0000313" key="2">
    <source>
        <dbReference type="Proteomes" id="UP000589716"/>
    </source>
</evidence>
<name>A0A853INU4_9BURK</name>
<dbReference type="RefSeq" id="WP_180550480.1">
    <property type="nucleotide sequence ID" value="NZ_JACCKX010000001.1"/>
</dbReference>
<evidence type="ECO:0000313" key="1">
    <source>
        <dbReference type="EMBL" id="NZA02116.1"/>
    </source>
</evidence>
<protein>
    <submittedName>
        <fullName evidence="1">Uncharacterized protein</fullName>
    </submittedName>
</protein>
<sequence>MTGFTGSPACASRAATSAWVGCQCVAACSNSSATPSTARVLRSPAWCRRWLRAAGSNVGMKLQGGR</sequence>
<accession>A0A853INU4</accession>
<dbReference type="AlphaFoldDB" id="A0A853INU4"/>
<keyword evidence="2" id="KW-1185">Reference proteome</keyword>
<reference evidence="1 2" key="1">
    <citation type="submission" date="2020-07" db="EMBL/GenBank/DDBJ databases">
        <authorList>
            <person name="Maaloum M."/>
        </authorList>
    </citation>
    <scope>NUCLEOTIDE SEQUENCE [LARGE SCALE GENOMIC DNA]</scope>
    <source>
        <strain evidence="1 2">GCS-AN-3</strain>
    </source>
</reference>
<gene>
    <name evidence="1" type="ORF">H0I39_10795</name>
</gene>
<organism evidence="1 2">
    <name type="scientific">Ottowia beijingensis</name>
    <dbReference type="NCBI Taxonomy" id="1207057"/>
    <lineage>
        <taxon>Bacteria</taxon>
        <taxon>Pseudomonadati</taxon>
        <taxon>Pseudomonadota</taxon>
        <taxon>Betaproteobacteria</taxon>
        <taxon>Burkholderiales</taxon>
        <taxon>Comamonadaceae</taxon>
        <taxon>Ottowia</taxon>
    </lineage>
</organism>
<comment type="caution">
    <text evidence="1">The sequence shown here is derived from an EMBL/GenBank/DDBJ whole genome shotgun (WGS) entry which is preliminary data.</text>
</comment>